<evidence type="ECO:0000256" key="13">
    <source>
        <dbReference type="ARBA" id="ARBA00022989"/>
    </source>
</evidence>
<protein>
    <recommendedName>
        <fullName evidence="5">RING-type E3 ubiquitin transferase</fullName>
        <ecNumber evidence="5">2.3.2.27</ecNumber>
    </recommendedName>
</protein>
<feature type="compositionally biased region" description="Acidic residues" evidence="16">
    <location>
        <begin position="782"/>
        <end position="793"/>
    </location>
</feature>
<feature type="compositionally biased region" description="Acidic residues" evidence="16">
    <location>
        <begin position="233"/>
        <end position="253"/>
    </location>
</feature>
<keyword evidence="6" id="KW-0808">Transferase</keyword>
<feature type="compositionally biased region" description="Low complexity" evidence="16">
    <location>
        <begin position="649"/>
        <end position="668"/>
    </location>
</feature>
<feature type="compositionally biased region" description="Polar residues" evidence="16">
    <location>
        <begin position="699"/>
        <end position="710"/>
    </location>
</feature>
<evidence type="ECO:0000256" key="5">
    <source>
        <dbReference type="ARBA" id="ARBA00012483"/>
    </source>
</evidence>
<name>A0AAX6M706_9PEZI</name>
<evidence type="ECO:0000256" key="8">
    <source>
        <dbReference type="ARBA" id="ARBA00022723"/>
    </source>
</evidence>
<keyword evidence="14 17" id="KW-0472">Membrane</keyword>
<feature type="transmembrane region" description="Helical" evidence="17">
    <location>
        <begin position="138"/>
        <end position="160"/>
    </location>
</feature>
<feature type="compositionally biased region" description="Low complexity" evidence="16">
    <location>
        <begin position="545"/>
        <end position="558"/>
    </location>
</feature>
<dbReference type="EMBL" id="JBANMG010000010">
    <property type="protein sequence ID" value="KAK6948430.1"/>
    <property type="molecule type" value="Genomic_DNA"/>
</dbReference>
<dbReference type="EC" id="2.3.2.27" evidence="5"/>
<keyword evidence="7 17" id="KW-0812">Transmembrane</keyword>
<keyword evidence="20" id="KW-1185">Reference proteome</keyword>
<accession>A0AAX6M706</accession>
<sequence length="793" mass="87479">MRVLWYAGTSTALAAGVVAYAFNQRANFYSAMVYLSQNNLSLMILINLVLLVYGSFVWGLQRLCFGPLRPVEIEQLYEKAWFAVTETCLAMTIFREEVGAWFLVMFTALVTGKVWEWIGEGRVEVLEQQPPVNPRLFHTRLSISLLLSVIYDTWLFTYTINAVIQQARPNMMVMFLFEFAILTTCSFRTALRYVLSLVEADIVRKQTKQRLEERRRQVREQRADIMRRRESGDPAEVEAAEQEELPSEEDIDETDIDVPGWESKGQWVLSLDLFTDFVKLGIYSAFFAILMMFYGLPIHIMRDLFMTARSFVGQLRLLIKYRKAVKNMTKYPDATEEELARENTCIICREDMRPWDPTAVGAVERFRPKRLPCGHILHFGCLKSWMERQQVCPTCRRSVTIEDTPPNEGTAPGGQANAPGQQAPGNRAANAGQPAQARPGGNMRVFQFGPIRLGFAQGNAQNIHEMAQRLRVPLDGANIPPVPTPTAQAPPSATYTSNPNSIADMQAQLHDIWNRIQIEMQALQASQAELQTLYALTTELNRLRQAQQEPQSAPAAQPGHPGISVQFASDHAAAPQHPFAPFQAMPQFPSFPSLPPRVASPTITRHGGASYSTAIPAGSPELPEGVTIPPGWSLLPLQRLDGQPPNHPVDTTGQQSQTTDTTSVNTTGIGATGGSQASSSRIGDSFARNLETHNRHTGEQPSGATSQSQREPPAVAAPTPVVPNWGGAAQLYANGGAGSRASTNEPETRAGASESQRRNSSDEQENSTSNETKGKARAVTVEDADDTEGADNE</sequence>
<dbReference type="GO" id="GO:0036503">
    <property type="term" value="P:ERAD pathway"/>
    <property type="evidence" value="ECO:0007669"/>
    <property type="project" value="TreeGrafter"/>
</dbReference>
<comment type="pathway">
    <text evidence="3">Protein modification; protein ubiquitination.</text>
</comment>
<dbReference type="Gene3D" id="3.30.40.10">
    <property type="entry name" value="Zinc/RING finger domain, C3HC4 (zinc finger)"/>
    <property type="match status" value="1"/>
</dbReference>
<dbReference type="PANTHER" id="PTHR22763">
    <property type="entry name" value="RING ZINC FINGER PROTEIN"/>
    <property type="match status" value="1"/>
</dbReference>
<organism evidence="19 20">
    <name type="scientific">Daldinia eschscholtzii</name>
    <dbReference type="NCBI Taxonomy" id="292717"/>
    <lineage>
        <taxon>Eukaryota</taxon>
        <taxon>Fungi</taxon>
        <taxon>Dikarya</taxon>
        <taxon>Ascomycota</taxon>
        <taxon>Pezizomycotina</taxon>
        <taxon>Sordariomycetes</taxon>
        <taxon>Xylariomycetidae</taxon>
        <taxon>Xylariales</taxon>
        <taxon>Hypoxylaceae</taxon>
        <taxon>Daldinia</taxon>
    </lineage>
</organism>
<keyword evidence="11" id="KW-0256">Endoplasmic reticulum</keyword>
<dbReference type="InterPro" id="IPR057992">
    <property type="entry name" value="TPR_SYVN1_N"/>
</dbReference>
<proteinExistence type="inferred from homology"/>
<evidence type="ECO:0000256" key="9">
    <source>
        <dbReference type="ARBA" id="ARBA00022771"/>
    </source>
</evidence>
<evidence type="ECO:0000256" key="6">
    <source>
        <dbReference type="ARBA" id="ARBA00022679"/>
    </source>
</evidence>
<feature type="region of interest" description="Disordered" evidence="16">
    <location>
        <begin position="403"/>
        <end position="442"/>
    </location>
</feature>
<dbReference type="InterPro" id="IPR058051">
    <property type="entry name" value="Znf_RING_synoviolin"/>
</dbReference>
<feature type="region of interest" description="Disordered" evidence="16">
    <location>
        <begin position="545"/>
        <end position="564"/>
    </location>
</feature>
<evidence type="ECO:0000256" key="17">
    <source>
        <dbReference type="SAM" id="Phobius"/>
    </source>
</evidence>
<dbReference type="SUPFAM" id="SSF57850">
    <property type="entry name" value="RING/U-box"/>
    <property type="match status" value="1"/>
</dbReference>
<feature type="region of interest" description="Disordered" evidence="16">
    <location>
        <begin position="694"/>
        <end position="793"/>
    </location>
</feature>
<dbReference type="GO" id="GO:0008270">
    <property type="term" value="F:zinc ion binding"/>
    <property type="evidence" value="ECO:0007669"/>
    <property type="project" value="UniProtKB-KW"/>
</dbReference>
<feature type="region of interest" description="Disordered" evidence="16">
    <location>
        <begin position="223"/>
        <end position="253"/>
    </location>
</feature>
<comment type="similarity">
    <text evidence="4">Belongs to the HRD1 family.</text>
</comment>
<evidence type="ECO:0000313" key="20">
    <source>
        <dbReference type="Proteomes" id="UP001369815"/>
    </source>
</evidence>
<evidence type="ECO:0000256" key="3">
    <source>
        <dbReference type="ARBA" id="ARBA00004906"/>
    </source>
</evidence>
<dbReference type="SMART" id="SM00184">
    <property type="entry name" value="RING"/>
    <property type="match status" value="1"/>
</dbReference>
<evidence type="ECO:0000256" key="11">
    <source>
        <dbReference type="ARBA" id="ARBA00022824"/>
    </source>
</evidence>
<feature type="compositionally biased region" description="Basic and acidic residues" evidence="16">
    <location>
        <begin position="223"/>
        <end position="232"/>
    </location>
</feature>
<feature type="region of interest" description="Disordered" evidence="16">
    <location>
        <begin position="593"/>
        <end position="681"/>
    </location>
</feature>
<evidence type="ECO:0000313" key="19">
    <source>
        <dbReference type="EMBL" id="KAK6948430.1"/>
    </source>
</evidence>
<evidence type="ECO:0000256" key="12">
    <source>
        <dbReference type="ARBA" id="ARBA00022833"/>
    </source>
</evidence>
<dbReference type="GO" id="GO:0061630">
    <property type="term" value="F:ubiquitin protein ligase activity"/>
    <property type="evidence" value="ECO:0007669"/>
    <property type="project" value="UniProtKB-EC"/>
</dbReference>
<feature type="transmembrane region" description="Helical" evidence="17">
    <location>
        <begin position="280"/>
        <end position="300"/>
    </location>
</feature>
<feature type="compositionally biased region" description="Low complexity" evidence="16">
    <location>
        <begin position="712"/>
        <end position="723"/>
    </location>
</feature>
<dbReference type="InterPro" id="IPR013083">
    <property type="entry name" value="Znf_RING/FYVE/PHD"/>
</dbReference>
<dbReference type="CDD" id="cd16479">
    <property type="entry name" value="RING-H2_synoviolin"/>
    <property type="match status" value="1"/>
</dbReference>
<keyword evidence="10" id="KW-0833">Ubl conjugation pathway</keyword>
<evidence type="ECO:0000256" key="16">
    <source>
        <dbReference type="SAM" id="MobiDB-lite"/>
    </source>
</evidence>
<reference evidence="19 20" key="1">
    <citation type="journal article" date="2024" name="Front Chem Biol">
        <title>Unveiling the potential of Daldinia eschscholtzii MFLUCC 19-0629 through bioactivity and bioinformatics studies for enhanced sustainable agriculture production.</title>
        <authorList>
            <person name="Brooks S."/>
            <person name="Weaver J.A."/>
            <person name="Klomchit A."/>
            <person name="Alharthi S.A."/>
            <person name="Onlamun T."/>
            <person name="Nurani R."/>
            <person name="Vong T.K."/>
            <person name="Alberti F."/>
            <person name="Greco C."/>
        </authorList>
    </citation>
    <scope>NUCLEOTIDE SEQUENCE [LARGE SCALE GENOMIC DNA]</scope>
    <source>
        <strain evidence="19">MFLUCC 19-0629</strain>
    </source>
</reference>
<evidence type="ECO:0000256" key="2">
    <source>
        <dbReference type="ARBA" id="ARBA00004477"/>
    </source>
</evidence>
<comment type="subcellular location">
    <subcellularLocation>
        <location evidence="2">Endoplasmic reticulum membrane</location>
        <topology evidence="2">Multi-pass membrane protein</topology>
    </subcellularLocation>
</comment>
<comment type="catalytic activity">
    <reaction evidence="1">
        <text>S-ubiquitinyl-[E2 ubiquitin-conjugating enzyme]-L-cysteine + [acceptor protein]-L-lysine = [E2 ubiquitin-conjugating enzyme]-L-cysteine + N(6)-ubiquitinyl-[acceptor protein]-L-lysine.</text>
        <dbReference type="EC" id="2.3.2.27"/>
    </reaction>
</comment>
<dbReference type="GO" id="GO:0005789">
    <property type="term" value="C:endoplasmic reticulum membrane"/>
    <property type="evidence" value="ECO:0007669"/>
    <property type="project" value="UniProtKB-SubCell"/>
</dbReference>
<evidence type="ECO:0000256" key="14">
    <source>
        <dbReference type="ARBA" id="ARBA00023136"/>
    </source>
</evidence>
<dbReference type="AlphaFoldDB" id="A0AAX6M706"/>
<keyword evidence="13 17" id="KW-1133">Transmembrane helix</keyword>
<keyword evidence="9 15" id="KW-0863">Zinc-finger</keyword>
<dbReference type="Pfam" id="PF25563">
    <property type="entry name" value="TPR_SYVN1_N"/>
    <property type="match status" value="1"/>
</dbReference>
<keyword evidence="12" id="KW-0862">Zinc</keyword>
<comment type="caution">
    <text evidence="19">The sequence shown here is derived from an EMBL/GenBank/DDBJ whole genome shotgun (WGS) entry which is preliminary data.</text>
</comment>
<dbReference type="GO" id="GO:0043161">
    <property type="term" value="P:proteasome-mediated ubiquitin-dependent protein catabolic process"/>
    <property type="evidence" value="ECO:0007669"/>
    <property type="project" value="TreeGrafter"/>
</dbReference>
<dbReference type="PANTHER" id="PTHR22763:SF184">
    <property type="entry name" value="E3 UBIQUITIN-PROTEIN LIGASE SYNOVIOLIN"/>
    <property type="match status" value="1"/>
</dbReference>
<evidence type="ECO:0000256" key="15">
    <source>
        <dbReference type="PROSITE-ProRule" id="PRU00175"/>
    </source>
</evidence>
<evidence type="ECO:0000256" key="10">
    <source>
        <dbReference type="ARBA" id="ARBA00022786"/>
    </source>
</evidence>
<evidence type="ECO:0000256" key="4">
    <source>
        <dbReference type="ARBA" id="ARBA00010089"/>
    </source>
</evidence>
<dbReference type="Proteomes" id="UP001369815">
    <property type="component" value="Unassembled WGS sequence"/>
</dbReference>
<dbReference type="InterPro" id="IPR050731">
    <property type="entry name" value="HRD1_E3_ubiq-ligases"/>
</dbReference>
<feature type="transmembrane region" description="Helical" evidence="17">
    <location>
        <begin position="43"/>
        <end position="60"/>
    </location>
</feature>
<evidence type="ECO:0000256" key="7">
    <source>
        <dbReference type="ARBA" id="ARBA00022692"/>
    </source>
</evidence>
<feature type="transmembrane region" description="Helical" evidence="17">
    <location>
        <begin position="172"/>
        <end position="191"/>
    </location>
</feature>
<keyword evidence="8" id="KW-0479">Metal-binding</keyword>
<dbReference type="InterPro" id="IPR001841">
    <property type="entry name" value="Znf_RING"/>
</dbReference>
<evidence type="ECO:0000256" key="1">
    <source>
        <dbReference type="ARBA" id="ARBA00000900"/>
    </source>
</evidence>
<feature type="domain" description="RING-type" evidence="18">
    <location>
        <begin position="345"/>
        <end position="396"/>
    </location>
</feature>
<gene>
    <name evidence="19" type="ORF">Daesc_010196</name>
</gene>
<dbReference type="PROSITE" id="PS50089">
    <property type="entry name" value="ZF_RING_2"/>
    <property type="match status" value="1"/>
</dbReference>
<evidence type="ECO:0000259" key="18">
    <source>
        <dbReference type="PROSITE" id="PS50089"/>
    </source>
</evidence>
<dbReference type="Pfam" id="PF13639">
    <property type="entry name" value="zf-RING_2"/>
    <property type="match status" value="1"/>
</dbReference>